<dbReference type="PANTHER" id="PTHR31686:SF1">
    <property type="entry name" value="SULFITE EFFLUX PUMP SSU1"/>
    <property type="match status" value="1"/>
</dbReference>
<evidence type="ECO:0000256" key="8">
    <source>
        <dbReference type="SAM" id="Phobius"/>
    </source>
</evidence>
<reference evidence="9" key="1">
    <citation type="submission" date="2020-09" db="EMBL/GenBank/DDBJ databases">
        <title>Pelobacter alkaliphilus sp. nov., a novel anaerobic arsenate-reducing bacterium from terrestrial mud volcano.</title>
        <authorList>
            <person name="Khomyakova M.A."/>
            <person name="Merkel A.Y."/>
            <person name="Slobodkin A.I."/>
        </authorList>
    </citation>
    <scope>NUCLEOTIDE SEQUENCE</scope>
    <source>
        <strain evidence="9">M08fum</strain>
    </source>
</reference>
<dbReference type="EMBL" id="JACWUN010000013">
    <property type="protein sequence ID" value="MBD1401289.1"/>
    <property type="molecule type" value="Genomic_DNA"/>
</dbReference>
<evidence type="ECO:0000256" key="7">
    <source>
        <dbReference type="ARBA" id="ARBA00023136"/>
    </source>
</evidence>
<evidence type="ECO:0000313" key="9">
    <source>
        <dbReference type="EMBL" id="MBD1401289.1"/>
    </source>
</evidence>
<comment type="similarity">
    <text evidence="2">Belongs to the tellurite-resistance/dicarboxylate transporter (TDT) family.</text>
</comment>
<evidence type="ECO:0000313" key="10">
    <source>
        <dbReference type="Proteomes" id="UP000632828"/>
    </source>
</evidence>
<dbReference type="InterPro" id="IPR051629">
    <property type="entry name" value="Sulfite_efflux_TDT"/>
</dbReference>
<dbReference type="RefSeq" id="WP_191156747.1">
    <property type="nucleotide sequence ID" value="NZ_JACWUN010000013.1"/>
</dbReference>
<evidence type="ECO:0000256" key="5">
    <source>
        <dbReference type="ARBA" id="ARBA00022692"/>
    </source>
</evidence>
<comment type="subcellular location">
    <subcellularLocation>
        <location evidence="1">Cell membrane</location>
        <topology evidence="1">Multi-pass membrane protein</topology>
    </subcellularLocation>
</comment>
<feature type="transmembrane region" description="Helical" evidence="8">
    <location>
        <begin position="328"/>
        <end position="345"/>
    </location>
</feature>
<name>A0A8J6R6D6_9BACT</name>
<feature type="transmembrane region" description="Helical" evidence="8">
    <location>
        <begin position="183"/>
        <end position="208"/>
    </location>
</feature>
<dbReference type="InterPro" id="IPR038665">
    <property type="entry name" value="Voltage-dep_anion_channel_sf"/>
</dbReference>
<keyword evidence="10" id="KW-1185">Reference proteome</keyword>
<feature type="transmembrane region" description="Helical" evidence="8">
    <location>
        <begin position="48"/>
        <end position="71"/>
    </location>
</feature>
<organism evidence="9 10">
    <name type="scientific">Pelovirga terrestris</name>
    <dbReference type="NCBI Taxonomy" id="2771352"/>
    <lineage>
        <taxon>Bacteria</taxon>
        <taxon>Pseudomonadati</taxon>
        <taxon>Thermodesulfobacteriota</taxon>
        <taxon>Desulfuromonadia</taxon>
        <taxon>Geobacterales</taxon>
        <taxon>Geobacteraceae</taxon>
        <taxon>Pelovirga</taxon>
    </lineage>
</organism>
<protein>
    <recommendedName>
        <fullName evidence="11">C4-dicarboxylate ABC transporter</fullName>
    </recommendedName>
</protein>
<accession>A0A8J6R6D6</accession>
<comment type="caution">
    <text evidence="9">The sequence shown here is derived from an EMBL/GenBank/DDBJ whole genome shotgun (WGS) entry which is preliminary data.</text>
</comment>
<dbReference type="GO" id="GO:0005886">
    <property type="term" value="C:plasma membrane"/>
    <property type="evidence" value="ECO:0007669"/>
    <property type="project" value="UniProtKB-SubCell"/>
</dbReference>
<dbReference type="Proteomes" id="UP000632828">
    <property type="component" value="Unassembled WGS sequence"/>
</dbReference>
<evidence type="ECO:0000256" key="6">
    <source>
        <dbReference type="ARBA" id="ARBA00022989"/>
    </source>
</evidence>
<keyword evidence="7 8" id="KW-0472">Membrane</keyword>
<dbReference type="PANTHER" id="PTHR31686">
    <property type="match status" value="1"/>
</dbReference>
<feature type="transmembrane region" description="Helical" evidence="8">
    <location>
        <begin position="257"/>
        <end position="288"/>
    </location>
</feature>
<keyword evidence="6 8" id="KW-1133">Transmembrane helix</keyword>
<feature type="transmembrane region" description="Helical" evidence="8">
    <location>
        <begin position="120"/>
        <end position="142"/>
    </location>
</feature>
<feature type="transmembrane region" description="Helical" evidence="8">
    <location>
        <begin position="20"/>
        <end position="42"/>
    </location>
</feature>
<keyword evidence="5 8" id="KW-0812">Transmembrane</keyword>
<feature type="transmembrane region" description="Helical" evidence="8">
    <location>
        <begin position="83"/>
        <end position="100"/>
    </location>
</feature>
<dbReference type="GO" id="GO:0000319">
    <property type="term" value="F:sulfite transmembrane transporter activity"/>
    <property type="evidence" value="ECO:0007669"/>
    <property type="project" value="TreeGrafter"/>
</dbReference>
<evidence type="ECO:0000256" key="2">
    <source>
        <dbReference type="ARBA" id="ARBA00008566"/>
    </source>
</evidence>
<keyword evidence="3" id="KW-0813">Transport</keyword>
<feature type="transmembrane region" description="Helical" evidence="8">
    <location>
        <begin position="220"/>
        <end position="245"/>
    </location>
</feature>
<feature type="transmembrane region" description="Helical" evidence="8">
    <location>
        <begin position="295"/>
        <end position="316"/>
    </location>
</feature>
<evidence type="ECO:0008006" key="11">
    <source>
        <dbReference type="Google" id="ProtNLM"/>
    </source>
</evidence>
<keyword evidence="4" id="KW-1003">Cell membrane</keyword>
<evidence type="ECO:0000256" key="1">
    <source>
        <dbReference type="ARBA" id="ARBA00004651"/>
    </source>
</evidence>
<evidence type="ECO:0000256" key="4">
    <source>
        <dbReference type="ARBA" id="ARBA00022475"/>
    </source>
</evidence>
<evidence type="ECO:0000256" key="3">
    <source>
        <dbReference type="ARBA" id="ARBA00022448"/>
    </source>
</evidence>
<dbReference type="Pfam" id="PF03595">
    <property type="entry name" value="SLAC1"/>
    <property type="match status" value="1"/>
</dbReference>
<dbReference type="InterPro" id="IPR004695">
    <property type="entry name" value="SLAC1/Mae1/Ssu1/TehA"/>
</dbReference>
<sequence length="361" mass="40795">MSESFQATPATITEHFSPAWFAAIMGTAVIPLAISFIDAAWVTPLATFFILLSVVLFVLLMIPWTIKFFAYPANIRKDLNHPVAANFFPTMPITLILFALNLKKYPTLFFSQEISLQLGYYLWLIGTTGIYIMGFIILIHIFRHQEIKLQHANFGWYIPPVSKLLIPVSGYELAAHFPDRAEFIIAVSTASFGIGLFLFIFVGAAVYHRYIYHELPMSRFAATFFIGIAPPAIIAVILFKIIHLFSDHSYMNLDPTVIVTLCNFGIMMTWGFAAWWHIMAVIVTCYYLTRIELPYALSWWAFTFPSGALAVASGIAWQVSGFAIMEIFYYYSVTFLLLVWGLVLVRTTKGVLSGKIFAPTH</sequence>
<dbReference type="AlphaFoldDB" id="A0A8J6R6D6"/>
<gene>
    <name evidence="9" type="ORF">ICT70_11450</name>
</gene>
<dbReference type="Gene3D" id="1.50.10.150">
    <property type="entry name" value="Voltage-dependent anion channel"/>
    <property type="match status" value="1"/>
</dbReference>
<proteinExistence type="inferred from homology"/>